<dbReference type="RefSeq" id="WP_022968305.1">
    <property type="nucleotide sequence ID" value="NZ_ATVD01000001.1"/>
</dbReference>
<proteinExistence type="predicted"/>
<dbReference type="AlphaFoldDB" id="A0A091AW11"/>
<comment type="caution">
    <text evidence="1">The sequence shown here is derived from an EMBL/GenBank/DDBJ whole genome shotgun (WGS) entry which is preliminary data.</text>
</comment>
<reference evidence="1 2" key="1">
    <citation type="submission" date="2013-09" db="EMBL/GenBank/DDBJ databases">
        <title>Genome sequencing of Arenimonas oryziterrae.</title>
        <authorList>
            <person name="Chen F."/>
            <person name="Wang G."/>
        </authorList>
    </citation>
    <scope>NUCLEOTIDE SEQUENCE [LARGE SCALE GENOMIC DNA]</scope>
    <source>
        <strain evidence="1 2">YC6267</strain>
    </source>
</reference>
<organism evidence="1 2">
    <name type="scientific">Arenimonas oryziterrae DSM 21050 = YC6267</name>
    <dbReference type="NCBI Taxonomy" id="1121015"/>
    <lineage>
        <taxon>Bacteria</taxon>
        <taxon>Pseudomonadati</taxon>
        <taxon>Pseudomonadota</taxon>
        <taxon>Gammaproteobacteria</taxon>
        <taxon>Lysobacterales</taxon>
        <taxon>Lysobacteraceae</taxon>
        <taxon>Arenimonas</taxon>
    </lineage>
</organism>
<dbReference type="PATRIC" id="fig|1121015.4.peg.1327"/>
<sequence length="68" mass="7243">MSTVVKVIEINAASKKGLEDAVAGGLKKVSKSVKNIKGAWVNGIKVVTNDDGSIDEWRVDLKVSFLVS</sequence>
<name>A0A091AW11_9GAMM</name>
<protein>
    <recommendedName>
        <fullName evidence="3">Dodecin domain-containing protein</fullName>
    </recommendedName>
</protein>
<dbReference type="Proteomes" id="UP000029385">
    <property type="component" value="Unassembled WGS sequence"/>
</dbReference>
<accession>A0A091AW11</accession>
<dbReference type="SUPFAM" id="SSF89807">
    <property type="entry name" value="Dodecin-like"/>
    <property type="match status" value="1"/>
</dbReference>
<dbReference type="EMBL" id="AVCI01000005">
    <property type="protein sequence ID" value="KFN43437.1"/>
    <property type="molecule type" value="Genomic_DNA"/>
</dbReference>
<dbReference type="InterPro" id="IPR009923">
    <property type="entry name" value="Dodecin"/>
</dbReference>
<evidence type="ECO:0000313" key="2">
    <source>
        <dbReference type="Proteomes" id="UP000029385"/>
    </source>
</evidence>
<dbReference type="Pfam" id="PF07311">
    <property type="entry name" value="Dodecin"/>
    <property type="match status" value="1"/>
</dbReference>
<gene>
    <name evidence="1" type="ORF">N789_09180</name>
</gene>
<dbReference type="OrthoDB" id="9805449at2"/>
<evidence type="ECO:0008006" key="3">
    <source>
        <dbReference type="Google" id="ProtNLM"/>
    </source>
</evidence>
<dbReference type="Gene3D" id="3.30.1660.10">
    <property type="entry name" value="Flavin-binding protein dodecin"/>
    <property type="match status" value="1"/>
</dbReference>
<dbReference type="eggNOG" id="COG3360">
    <property type="taxonomic scope" value="Bacteria"/>
</dbReference>
<evidence type="ECO:0000313" key="1">
    <source>
        <dbReference type="EMBL" id="KFN43437.1"/>
    </source>
</evidence>
<keyword evidence="2" id="KW-1185">Reference proteome</keyword>
<dbReference type="STRING" id="1121015.GCA_000420545_00651"/>
<dbReference type="InterPro" id="IPR036694">
    <property type="entry name" value="Dodecin-like_sf"/>
</dbReference>
<dbReference type="InterPro" id="IPR025543">
    <property type="entry name" value="Dodecin-like"/>
</dbReference>